<dbReference type="PANTHER" id="PTHR43283:SF7">
    <property type="entry name" value="BETA-LACTAMASE-RELATED DOMAIN-CONTAINING PROTEIN"/>
    <property type="match status" value="1"/>
</dbReference>
<dbReference type="SUPFAM" id="SSF56601">
    <property type="entry name" value="beta-lactamase/transpeptidase-like"/>
    <property type="match status" value="1"/>
</dbReference>
<dbReference type="InterPro" id="IPR001466">
    <property type="entry name" value="Beta-lactam-related"/>
</dbReference>
<sequence length="331" mass="37272">MRLESQLNDSFNELNQYVLGTKNLISASAASTFVIQNDCIVNEWYAGHHDNTGIGRRVDAESQFNIGSIRKTYLGLAVSLALHEGKIRGLDDYVTDYLDDLDENVLGSTTIRHLLTHTHGLLGPNKRIFPPGTDWKYNNAGVNLLIRMIQVVFDQPLADVMEERFFVPYGFTETGWRKENNEKLVWLNDAYIGDQGDEANLFVSTRELAYWGYLHLTRGQSTGESIIPGSIWEQSVSILTPPGLDESLPRNGFFWWVQDQPRPASELGSQLPKGSYQSLGLYGNTVLVIPEYNAVAVRMLNQTEPNPLEFDYIKDIQSFGDLVCKCISSLK</sequence>
<dbReference type="Proteomes" id="UP001300012">
    <property type="component" value="Unassembled WGS sequence"/>
</dbReference>
<dbReference type="RefSeq" id="WP_258217035.1">
    <property type="nucleotide sequence ID" value="NZ_JANQBD010000028.1"/>
</dbReference>
<dbReference type="Gene3D" id="3.40.710.10">
    <property type="entry name" value="DD-peptidase/beta-lactamase superfamily"/>
    <property type="match status" value="1"/>
</dbReference>
<reference evidence="2 3" key="1">
    <citation type="submission" date="2022-08" db="EMBL/GenBank/DDBJ databases">
        <title>Paenibacillus endoradicis sp. nov., Paenibacillus radicibacter sp. nov and Paenibacillus pararadicis sp. nov., three cold-adapted plant growth-promoting bacteria isolated from root of Larix gmelinii in Great Khingan.</title>
        <authorList>
            <person name="Xue H."/>
        </authorList>
    </citation>
    <scope>NUCLEOTIDE SEQUENCE [LARGE SCALE GENOMIC DNA]</scope>
    <source>
        <strain evidence="2 3">N5-1-1-5</strain>
    </source>
</reference>
<proteinExistence type="predicted"/>
<dbReference type="InterPro" id="IPR012338">
    <property type="entry name" value="Beta-lactam/transpept-like"/>
</dbReference>
<evidence type="ECO:0000259" key="1">
    <source>
        <dbReference type="Pfam" id="PF00144"/>
    </source>
</evidence>
<dbReference type="EMBL" id="JANQBD010000028">
    <property type="protein sequence ID" value="MCR8635488.1"/>
    <property type="molecule type" value="Genomic_DNA"/>
</dbReference>
<feature type="domain" description="Beta-lactamase-related" evidence="1">
    <location>
        <begin position="30"/>
        <end position="309"/>
    </location>
</feature>
<dbReference type="PANTHER" id="PTHR43283">
    <property type="entry name" value="BETA-LACTAMASE-RELATED"/>
    <property type="match status" value="1"/>
</dbReference>
<accession>A0ABT1YT57</accession>
<dbReference type="Pfam" id="PF00144">
    <property type="entry name" value="Beta-lactamase"/>
    <property type="match status" value="1"/>
</dbReference>
<dbReference type="InterPro" id="IPR050789">
    <property type="entry name" value="Diverse_Enzym_Activities"/>
</dbReference>
<keyword evidence="3" id="KW-1185">Reference proteome</keyword>
<gene>
    <name evidence="2" type="ORF">NV381_30215</name>
</gene>
<evidence type="ECO:0000313" key="3">
    <source>
        <dbReference type="Proteomes" id="UP001300012"/>
    </source>
</evidence>
<name>A0ABT1YT57_9BACL</name>
<evidence type="ECO:0000313" key="2">
    <source>
        <dbReference type="EMBL" id="MCR8635488.1"/>
    </source>
</evidence>
<comment type="caution">
    <text evidence="2">The sequence shown here is derived from an EMBL/GenBank/DDBJ whole genome shotgun (WGS) entry which is preliminary data.</text>
</comment>
<protein>
    <submittedName>
        <fullName evidence="2">Beta-lactamase family protein</fullName>
    </submittedName>
</protein>
<organism evidence="2 3">
    <name type="scientific">Paenibacillus radicis</name>
    <name type="common">ex Xue et al. 2023</name>
    <dbReference type="NCBI Taxonomy" id="2972489"/>
    <lineage>
        <taxon>Bacteria</taxon>
        <taxon>Bacillati</taxon>
        <taxon>Bacillota</taxon>
        <taxon>Bacilli</taxon>
        <taxon>Bacillales</taxon>
        <taxon>Paenibacillaceae</taxon>
        <taxon>Paenibacillus</taxon>
    </lineage>
</organism>